<accession>A0A163XTY6</accession>
<feature type="coiled-coil region" evidence="1">
    <location>
        <begin position="96"/>
        <end position="123"/>
    </location>
</feature>
<feature type="transmembrane region" description="Helical" evidence="2">
    <location>
        <begin position="20"/>
        <end position="47"/>
    </location>
</feature>
<gene>
    <name evidence="3" type="ORF">A4A58_13325</name>
</gene>
<evidence type="ECO:0000256" key="2">
    <source>
        <dbReference type="SAM" id="Phobius"/>
    </source>
</evidence>
<evidence type="ECO:0000313" key="4">
    <source>
        <dbReference type="Proteomes" id="UP000076574"/>
    </source>
</evidence>
<reference evidence="3 4" key="1">
    <citation type="submission" date="2016-03" db="EMBL/GenBank/DDBJ databases">
        <title>Microsymbionts genomes from the relict species Vavilovia formosa (Stev.) Fed.</title>
        <authorList>
            <person name="Kopat V."/>
            <person name="Chirak E."/>
            <person name="Kimeklis A."/>
            <person name="Andronov E."/>
        </authorList>
    </citation>
    <scope>NUCLEOTIDE SEQUENCE [LARGE SCALE GENOMIC DNA]</scope>
    <source>
        <strain evidence="3 4">Vaf07</strain>
    </source>
</reference>
<evidence type="ECO:0000256" key="1">
    <source>
        <dbReference type="SAM" id="Coils"/>
    </source>
</evidence>
<evidence type="ECO:0000313" key="3">
    <source>
        <dbReference type="EMBL" id="KZD21360.1"/>
    </source>
</evidence>
<keyword evidence="2" id="KW-1133">Transmembrane helix</keyword>
<dbReference type="Proteomes" id="UP000076574">
    <property type="component" value="Unassembled WGS sequence"/>
</dbReference>
<sequence length="276" mass="30153">MKPPSEEKRMWLFSDMSLSTATALGTIANWGLLLSLLTGIVSTFFVVQTTDVKERHWDEARDRSTERIVEISAEGEKAKAALGTAQADIVKASVQIAEAHARTKEAELKLEGLREKNLELEKSIAPRMIEQAQASENLKPFAGTQYAIFFTPDAESRRMAAQIRALLSMAGWKKSQNPPSPPSFFLDGIRIDWAASLGDRLSMVAGTLAEQIKVSDVAAKAGRPVPEFEPDTIRISVGLKPIKIHPPDSLPSVNPASIPGLTGLKSWGSMLFDKDE</sequence>
<keyword evidence="2" id="KW-0472">Membrane</keyword>
<keyword evidence="4" id="KW-1185">Reference proteome</keyword>
<proteinExistence type="predicted"/>
<comment type="caution">
    <text evidence="3">The sequence shown here is derived from an EMBL/GenBank/DDBJ whole genome shotgun (WGS) entry which is preliminary data.</text>
</comment>
<dbReference type="EMBL" id="LVYV01000045">
    <property type="protein sequence ID" value="KZD21360.1"/>
    <property type="molecule type" value="Genomic_DNA"/>
</dbReference>
<organism evidence="3 4">
    <name type="scientific">Tardiphaga robiniae</name>
    <dbReference type="NCBI Taxonomy" id="943830"/>
    <lineage>
        <taxon>Bacteria</taxon>
        <taxon>Pseudomonadati</taxon>
        <taxon>Pseudomonadota</taxon>
        <taxon>Alphaproteobacteria</taxon>
        <taxon>Hyphomicrobiales</taxon>
        <taxon>Nitrobacteraceae</taxon>
        <taxon>Tardiphaga</taxon>
    </lineage>
</organism>
<protein>
    <submittedName>
        <fullName evidence="3">Uncharacterized protein</fullName>
    </submittedName>
</protein>
<keyword evidence="1" id="KW-0175">Coiled coil</keyword>
<dbReference type="AlphaFoldDB" id="A0A163XTY6"/>
<name>A0A163XTY6_9BRAD</name>
<keyword evidence="2" id="KW-0812">Transmembrane</keyword>